<name>A0A2I0K4M1_PUNGR</name>
<evidence type="ECO:0000256" key="1">
    <source>
        <dbReference type="ARBA" id="ARBA00004167"/>
    </source>
</evidence>
<dbReference type="PANTHER" id="PTHR31234">
    <property type="entry name" value="LATE EMBRYOGENESIS ABUNDANT (LEA) HYDROXYPROLINE-RICH GLYCOPROTEIN FAMILY"/>
    <property type="match status" value="1"/>
</dbReference>
<dbReference type="AlphaFoldDB" id="A0A2I0K4M1"/>
<sequence>MTKQASSLNSAAMTREARRQRAVKCAAIVVAGVIIQTAIILLFVFLVLRVRHIRVRVASSPAVEGLALNYSSANPSFSMAVKMQVNIRNPNFGHYKFGKSNLMVSYRGIPVGQAMIEKAKAGAFSTKKVKLTVAVNSTGVVSRNAKMKMRKDLYAGKVTLRSQAELTGKVHVFEIFRRKKSAGMNCTMDVNIKSKAIQNLTCH</sequence>
<dbReference type="InterPro" id="IPR004864">
    <property type="entry name" value="LEA_2"/>
</dbReference>
<evidence type="ECO:0000256" key="4">
    <source>
        <dbReference type="ARBA" id="ARBA00023136"/>
    </source>
</evidence>
<dbReference type="GO" id="GO:0016020">
    <property type="term" value="C:membrane"/>
    <property type="evidence" value="ECO:0007669"/>
    <property type="project" value="UniProtKB-SubCell"/>
</dbReference>
<dbReference type="GO" id="GO:0098542">
    <property type="term" value="P:defense response to other organism"/>
    <property type="evidence" value="ECO:0007669"/>
    <property type="project" value="InterPro"/>
</dbReference>
<dbReference type="Proteomes" id="UP000233551">
    <property type="component" value="Unassembled WGS sequence"/>
</dbReference>
<protein>
    <submittedName>
        <fullName evidence="5">Uncharacterized protein</fullName>
    </submittedName>
</protein>
<keyword evidence="3" id="KW-1133">Transmembrane helix</keyword>
<dbReference type="GeneID" id="116202765"/>
<comment type="caution">
    <text evidence="5">The sequence shown here is derived from an EMBL/GenBank/DDBJ whole genome shotgun (WGS) entry which is preliminary data.</text>
</comment>
<evidence type="ECO:0000256" key="2">
    <source>
        <dbReference type="ARBA" id="ARBA00022692"/>
    </source>
</evidence>
<dbReference type="STRING" id="22663.A0A2I0K4M1"/>
<dbReference type="EMBL" id="PGOL01000888">
    <property type="protein sequence ID" value="PKI63482.1"/>
    <property type="molecule type" value="Genomic_DNA"/>
</dbReference>
<comment type="subcellular location">
    <subcellularLocation>
        <location evidence="1">Membrane</location>
        <topology evidence="1">Single-pass membrane protein</topology>
    </subcellularLocation>
</comment>
<dbReference type="InterPro" id="IPR044839">
    <property type="entry name" value="NDR1-like"/>
</dbReference>
<evidence type="ECO:0000256" key="3">
    <source>
        <dbReference type="ARBA" id="ARBA00022989"/>
    </source>
</evidence>
<evidence type="ECO:0000313" key="6">
    <source>
        <dbReference type="Proteomes" id="UP000233551"/>
    </source>
</evidence>
<keyword evidence="6" id="KW-1185">Reference proteome</keyword>
<reference evidence="5 6" key="1">
    <citation type="submission" date="2017-11" db="EMBL/GenBank/DDBJ databases">
        <title>De-novo sequencing of pomegranate (Punica granatum L.) genome.</title>
        <authorList>
            <person name="Akparov Z."/>
            <person name="Amiraslanov A."/>
            <person name="Hajiyeva S."/>
            <person name="Abbasov M."/>
            <person name="Kaur K."/>
            <person name="Hamwieh A."/>
            <person name="Solovyev V."/>
            <person name="Salamov A."/>
            <person name="Braich B."/>
            <person name="Kosarev P."/>
            <person name="Mahmoud A."/>
            <person name="Hajiyev E."/>
            <person name="Babayeva S."/>
            <person name="Izzatullayeva V."/>
            <person name="Mammadov A."/>
            <person name="Mammadov A."/>
            <person name="Sharifova S."/>
            <person name="Ojaghi J."/>
            <person name="Eynullazada K."/>
            <person name="Bayramov B."/>
            <person name="Abdulazimova A."/>
            <person name="Shahmuradov I."/>
        </authorList>
    </citation>
    <scope>NUCLEOTIDE SEQUENCE [LARGE SCALE GENOMIC DNA]</scope>
    <source>
        <strain evidence="6">cv. AG2017</strain>
        <tissue evidence="5">Leaf</tissue>
    </source>
</reference>
<accession>A0A2I0K4M1</accession>
<dbReference type="PANTHER" id="PTHR31234:SF65">
    <property type="entry name" value="LATE EMBRYOGENESIS ABUNDANT PROTEIN, LEA_2 SUBGROUP"/>
    <property type="match status" value="1"/>
</dbReference>
<proteinExistence type="predicted"/>
<dbReference type="Gene3D" id="2.60.40.1820">
    <property type="match status" value="1"/>
</dbReference>
<gene>
    <name evidence="5" type="ORF">CRG98_016149</name>
</gene>
<dbReference type="OrthoDB" id="1894389at2759"/>
<keyword evidence="2" id="KW-0812">Transmembrane</keyword>
<dbReference type="Pfam" id="PF03168">
    <property type="entry name" value="LEA_2"/>
    <property type="match status" value="1"/>
</dbReference>
<evidence type="ECO:0000313" key="5">
    <source>
        <dbReference type="EMBL" id="PKI63482.1"/>
    </source>
</evidence>
<organism evidence="5 6">
    <name type="scientific">Punica granatum</name>
    <name type="common">Pomegranate</name>
    <dbReference type="NCBI Taxonomy" id="22663"/>
    <lineage>
        <taxon>Eukaryota</taxon>
        <taxon>Viridiplantae</taxon>
        <taxon>Streptophyta</taxon>
        <taxon>Embryophyta</taxon>
        <taxon>Tracheophyta</taxon>
        <taxon>Spermatophyta</taxon>
        <taxon>Magnoliopsida</taxon>
        <taxon>eudicotyledons</taxon>
        <taxon>Gunneridae</taxon>
        <taxon>Pentapetalae</taxon>
        <taxon>rosids</taxon>
        <taxon>malvids</taxon>
        <taxon>Myrtales</taxon>
        <taxon>Lythraceae</taxon>
        <taxon>Punica</taxon>
    </lineage>
</organism>
<keyword evidence="4" id="KW-0472">Membrane</keyword>